<dbReference type="GO" id="GO:0006281">
    <property type="term" value="P:DNA repair"/>
    <property type="evidence" value="ECO:0007669"/>
    <property type="project" value="UniProtKB-KW"/>
</dbReference>
<dbReference type="Proteomes" id="UP000034581">
    <property type="component" value="Unassembled WGS sequence"/>
</dbReference>
<evidence type="ECO:0000313" key="15">
    <source>
        <dbReference type="EMBL" id="KKP69809.1"/>
    </source>
</evidence>
<keyword evidence="8" id="KW-0067">ATP-binding</keyword>
<keyword evidence="6" id="KW-0547">Nucleotide-binding</keyword>
<dbReference type="Gene3D" id="1.10.3260.10">
    <property type="entry name" value="DNA ligase, ATP-dependent, N-terminal domain"/>
    <property type="match status" value="1"/>
</dbReference>
<feature type="domain" description="ATP-dependent DNA ligase family profile" evidence="14">
    <location>
        <begin position="338"/>
        <end position="461"/>
    </location>
</feature>
<evidence type="ECO:0000259" key="14">
    <source>
        <dbReference type="PROSITE" id="PS50160"/>
    </source>
</evidence>
<dbReference type="SUPFAM" id="SSF56091">
    <property type="entry name" value="DNA ligase/mRNA capping enzyme, catalytic domain"/>
    <property type="match status" value="1"/>
</dbReference>
<dbReference type="InterPro" id="IPR036599">
    <property type="entry name" value="DNA_ligase_N_sf"/>
</dbReference>
<dbReference type="PROSITE" id="PS00333">
    <property type="entry name" value="DNA_LIGASE_A2"/>
    <property type="match status" value="1"/>
</dbReference>
<organism evidence="15 16">
    <name type="scientific">candidate division CPR3 bacterium GW2011_GWF2_35_18</name>
    <dbReference type="NCBI Taxonomy" id="1618350"/>
    <lineage>
        <taxon>Bacteria</taxon>
        <taxon>Bacteria division CPR3</taxon>
    </lineage>
</organism>
<gene>
    <name evidence="15" type="ORF">UR67_C0003G0087</name>
</gene>
<evidence type="ECO:0000313" key="16">
    <source>
        <dbReference type="Proteomes" id="UP000034581"/>
    </source>
</evidence>
<accession>A0A0G0BJY4</accession>
<keyword evidence="11" id="KW-0131">Cell cycle</keyword>
<reference evidence="15 16" key="1">
    <citation type="journal article" date="2015" name="Nature">
        <title>rRNA introns, odd ribosomes, and small enigmatic genomes across a large radiation of phyla.</title>
        <authorList>
            <person name="Brown C.T."/>
            <person name="Hug L.A."/>
            <person name="Thomas B.C."/>
            <person name="Sharon I."/>
            <person name="Castelle C.J."/>
            <person name="Singh A."/>
            <person name="Wilkins M.J."/>
            <person name="Williams K.H."/>
            <person name="Banfield J.F."/>
        </authorList>
    </citation>
    <scope>NUCLEOTIDE SEQUENCE [LARGE SCALE GENOMIC DNA]</scope>
</reference>
<dbReference type="EC" id="6.5.1.1" evidence="2"/>
<evidence type="ECO:0000256" key="12">
    <source>
        <dbReference type="ARBA" id="ARBA00034003"/>
    </source>
</evidence>
<dbReference type="PANTHER" id="PTHR45674:SF4">
    <property type="entry name" value="DNA LIGASE 1"/>
    <property type="match status" value="1"/>
</dbReference>
<dbReference type="PANTHER" id="PTHR45674">
    <property type="entry name" value="DNA LIGASE 1/3 FAMILY MEMBER"/>
    <property type="match status" value="1"/>
</dbReference>
<dbReference type="SUPFAM" id="SSF50249">
    <property type="entry name" value="Nucleic acid-binding proteins"/>
    <property type="match status" value="1"/>
</dbReference>
<keyword evidence="5" id="KW-0235">DNA replication</keyword>
<comment type="catalytic activity">
    <reaction evidence="12">
        <text>ATP + (deoxyribonucleotide)n-3'-hydroxyl + 5'-phospho-(deoxyribonucleotide)m = (deoxyribonucleotide)n+m + AMP + diphosphate.</text>
        <dbReference type="EC" id="6.5.1.1"/>
    </reaction>
</comment>
<dbReference type="GO" id="GO:0005524">
    <property type="term" value="F:ATP binding"/>
    <property type="evidence" value="ECO:0007669"/>
    <property type="project" value="UniProtKB-KW"/>
</dbReference>
<dbReference type="Gene3D" id="2.40.50.140">
    <property type="entry name" value="Nucleic acid-binding proteins"/>
    <property type="match status" value="1"/>
</dbReference>
<dbReference type="GO" id="GO:0003677">
    <property type="term" value="F:DNA binding"/>
    <property type="evidence" value="ECO:0007669"/>
    <property type="project" value="InterPro"/>
</dbReference>
<sequence>MLFQDLANYFEKLEKTTSRNEITKILSELFKNLSVEEVNVVCYLSLGKLKPSYESLEFNLAEKMIAELLSRISQKTKEEINKDFNVMGDWGDLAANLIKRKTSDLTIKDVYKELLSLAKIEGYGSQEVKINKLLSLFSHINSASAKYVLRVILKKLRLGFSDMTILDALSFMEVGDKSLRKEIEESYNTVADIGKVASYFKAKGLKGLKELSVTPGIPVIPSAAERLPSAEKIFEKIGVCLLEPKIDGFRLQVHLNKLKTEISDDNPLFAKEEPFIRFFSRNLEDMTGMFPEIKDVVSKIDCESLIIEGEAVAFNHKNNRFLPFQLTISRKRKYDIQEKSTELPLTLFVFDLLYLNGKSYINESLIERRKILAELIPENVNSLQLIPQQKAVSVQDISKYFLEKKKAGLEGIMAKVPDSYYEAGSRGFHWIKYKREESQGLEDSIDVVVLGYYYGQGKRTSFGIGALLVGVYNKKGEIFESIAKIGTGIKDEEFITIKKDCDLLKRKLPPKNVIVPKALIPDVWVEPQIVAVILSDEITRSPLHAAGASKDGKGYALRFPRLTTWQRKDKSIYDITTVSEIERLYQNQNRKSSKN</sequence>
<dbReference type="Pfam" id="PF04675">
    <property type="entry name" value="DNA_ligase_A_N"/>
    <property type="match status" value="1"/>
</dbReference>
<dbReference type="InterPro" id="IPR050191">
    <property type="entry name" value="ATP-dep_DNA_ligase"/>
</dbReference>
<dbReference type="InterPro" id="IPR016059">
    <property type="entry name" value="DNA_ligase_ATP-dep_CS"/>
</dbReference>
<dbReference type="STRING" id="1618350.UR67_C0003G0087"/>
<dbReference type="InterPro" id="IPR012309">
    <property type="entry name" value="DNA_ligase_ATP-dep_C"/>
</dbReference>
<dbReference type="GO" id="GO:0006310">
    <property type="term" value="P:DNA recombination"/>
    <property type="evidence" value="ECO:0007669"/>
    <property type="project" value="UniProtKB-KW"/>
</dbReference>
<name>A0A0G0BJY4_UNCC3</name>
<dbReference type="AlphaFoldDB" id="A0A0G0BJY4"/>
<dbReference type="Pfam" id="PF04679">
    <property type="entry name" value="DNA_ligase_A_C"/>
    <property type="match status" value="1"/>
</dbReference>
<evidence type="ECO:0000256" key="11">
    <source>
        <dbReference type="ARBA" id="ARBA00023306"/>
    </source>
</evidence>
<dbReference type="InterPro" id="IPR012310">
    <property type="entry name" value="DNA_ligase_ATP-dep_cent"/>
</dbReference>
<protein>
    <recommendedName>
        <fullName evidence="2">DNA ligase (ATP)</fullName>
        <ecNumber evidence="2">6.5.1.1</ecNumber>
    </recommendedName>
</protein>
<keyword evidence="3 15" id="KW-0436">Ligase</keyword>
<dbReference type="GO" id="GO:0006273">
    <property type="term" value="P:lagging strand elongation"/>
    <property type="evidence" value="ECO:0007669"/>
    <property type="project" value="TreeGrafter"/>
</dbReference>
<dbReference type="InterPro" id="IPR012308">
    <property type="entry name" value="DNA_ligase_ATP-dep_N"/>
</dbReference>
<dbReference type="NCBIfam" id="TIGR00574">
    <property type="entry name" value="dnl1"/>
    <property type="match status" value="1"/>
</dbReference>
<evidence type="ECO:0000256" key="9">
    <source>
        <dbReference type="ARBA" id="ARBA00023172"/>
    </source>
</evidence>
<comment type="similarity">
    <text evidence="1 13">Belongs to the ATP-dependent DNA ligase family.</text>
</comment>
<dbReference type="PROSITE" id="PS50160">
    <property type="entry name" value="DNA_LIGASE_A3"/>
    <property type="match status" value="1"/>
</dbReference>
<dbReference type="GO" id="GO:0051301">
    <property type="term" value="P:cell division"/>
    <property type="evidence" value="ECO:0007669"/>
    <property type="project" value="UniProtKB-KW"/>
</dbReference>
<evidence type="ECO:0000256" key="4">
    <source>
        <dbReference type="ARBA" id="ARBA00022618"/>
    </source>
</evidence>
<keyword evidence="7" id="KW-0227">DNA damage</keyword>
<keyword evidence="4" id="KW-0132">Cell division</keyword>
<dbReference type="GO" id="GO:0071897">
    <property type="term" value="P:DNA biosynthetic process"/>
    <property type="evidence" value="ECO:0007669"/>
    <property type="project" value="InterPro"/>
</dbReference>
<comment type="caution">
    <text evidence="15">The sequence shown here is derived from an EMBL/GenBank/DDBJ whole genome shotgun (WGS) entry which is preliminary data.</text>
</comment>
<evidence type="ECO:0000256" key="6">
    <source>
        <dbReference type="ARBA" id="ARBA00022741"/>
    </source>
</evidence>
<dbReference type="EMBL" id="LBQB01000003">
    <property type="protein sequence ID" value="KKP69809.1"/>
    <property type="molecule type" value="Genomic_DNA"/>
</dbReference>
<evidence type="ECO:0000256" key="1">
    <source>
        <dbReference type="ARBA" id="ARBA00007572"/>
    </source>
</evidence>
<dbReference type="InterPro" id="IPR012340">
    <property type="entry name" value="NA-bd_OB-fold"/>
</dbReference>
<dbReference type="GO" id="GO:0003910">
    <property type="term" value="F:DNA ligase (ATP) activity"/>
    <property type="evidence" value="ECO:0007669"/>
    <property type="project" value="UniProtKB-EC"/>
</dbReference>
<keyword evidence="10" id="KW-0234">DNA repair</keyword>
<evidence type="ECO:0000256" key="13">
    <source>
        <dbReference type="RuleBase" id="RU004196"/>
    </source>
</evidence>
<dbReference type="CDD" id="cd07901">
    <property type="entry name" value="Adenylation_DNA_ligase_Arch_LigB"/>
    <property type="match status" value="1"/>
</dbReference>
<evidence type="ECO:0000256" key="3">
    <source>
        <dbReference type="ARBA" id="ARBA00022598"/>
    </source>
</evidence>
<evidence type="ECO:0000256" key="5">
    <source>
        <dbReference type="ARBA" id="ARBA00022705"/>
    </source>
</evidence>
<dbReference type="Pfam" id="PF01068">
    <property type="entry name" value="DNA_ligase_A_M"/>
    <property type="match status" value="1"/>
</dbReference>
<keyword evidence="9" id="KW-0233">DNA recombination</keyword>
<evidence type="ECO:0000256" key="2">
    <source>
        <dbReference type="ARBA" id="ARBA00012727"/>
    </source>
</evidence>
<evidence type="ECO:0000256" key="7">
    <source>
        <dbReference type="ARBA" id="ARBA00022763"/>
    </source>
</evidence>
<dbReference type="InterPro" id="IPR000977">
    <property type="entry name" value="DNA_ligase_ATP-dep"/>
</dbReference>
<proteinExistence type="inferred from homology"/>
<evidence type="ECO:0000256" key="8">
    <source>
        <dbReference type="ARBA" id="ARBA00022840"/>
    </source>
</evidence>
<dbReference type="Gene3D" id="3.30.470.30">
    <property type="entry name" value="DNA ligase/mRNA capping enzyme"/>
    <property type="match status" value="1"/>
</dbReference>
<dbReference type="SUPFAM" id="SSF117018">
    <property type="entry name" value="ATP-dependent DNA ligase DNA-binding domain"/>
    <property type="match status" value="1"/>
</dbReference>
<evidence type="ECO:0000256" key="10">
    <source>
        <dbReference type="ARBA" id="ARBA00023204"/>
    </source>
</evidence>